<evidence type="ECO:0000256" key="7">
    <source>
        <dbReference type="SAM" id="Phobius"/>
    </source>
</evidence>
<keyword evidence="11" id="KW-1185">Reference proteome</keyword>
<feature type="transmembrane region" description="Helical" evidence="7">
    <location>
        <begin position="139"/>
        <end position="160"/>
    </location>
</feature>
<dbReference type="GO" id="GO:0016020">
    <property type="term" value="C:membrane"/>
    <property type="evidence" value="ECO:0007669"/>
    <property type="project" value="UniProtKB-SubCell"/>
</dbReference>
<keyword evidence="5 7" id="KW-1133">Transmembrane helix</keyword>
<dbReference type="Pfam" id="PF20216">
    <property type="entry name" value="DUF6576"/>
    <property type="match status" value="1"/>
</dbReference>
<dbReference type="GO" id="GO:0006508">
    <property type="term" value="P:proteolysis"/>
    <property type="evidence" value="ECO:0007669"/>
    <property type="project" value="UniProtKB-KW"/>
</dbReference>
<feature type="domain" description="Peptidase S54 rhomboid" evidence="8">
    <location>
        <begin position="98"/>
        <end position="252"/>
    </location>
</feature>
<evidence type="ECO:0000313" key="10">
    <source>
        <dbReference type="EMBL" id="MBK1825625.1"/>
    </source>
</evidence>
<evidence type="ECO:0000256" key="4">
    <source>
        <dbReference type="ARBA" id="ARBA00022801"/>
    </source>
</evidence>
<dbReference type="EMBL" id="JAENII010000001">
    <property type="protein sequence ID" value="MBK1825625.1"/>
    <property type="molecule type" value="Genomic_DNA"/>
</dbReference>
<feature type="transmembrane region" description="Helical" evidence="7">
    <location>
        <begin position="209"/>
        <end position="228"/>
    </location>
</feature>
<protein>
    <submittedName>
        <fullName evidence="10">Rhomboid family intramembrane serine protease</fullName>
    </submittedName>
</protein>
<evidence type="ECO:0000256" key="6">
    <source>
        <dbReference type="ARBA" id="ARBA00023136"/>
    </source>
</evidence>
<evidence type="ECO:0000256" key="2">
    <source>
        <dbReference type="ARBA" id="ARBA00009045"/>
    </source>
</evidence>
<dbReference type="InterPro" id="IPR022764">
    <property type="entry name" value="Peptidase_S54_rhomboid_dom"/>
</dbReference>
<evidence type="ECO:0000256" key="5">
    <source>
        <dbReference type="ARBA" id="ARBA00022989"/>
    </source>
</evidence>
<dbReference type="SUPFAM" id="SSF144091">
    <property type="entry name" value="Rhomboid-like"/>
    <property type="match status" value="1"/>
</dbReference>
<dbReference type="InterPro" id="IPR046483">
    <property type="entry name" value="DUF6576"/>
</dbReference>
<keyword evidence="3 7" id="KW-0812">Transmembrane</keyword>
<dbReference type="Gene3D" id="1.20.1540.10">
    <property type="entry name" value="Rhomboid-like"/>
    <property type="match status" value="1"/>
</dbReference>
<keyword evidence="6 7" id="KW-0472">Membrane</keyword>
<comment type="caution">
    <text evidence="10">The sequence shown here is derived from an EMBL/GenBank/DDBJ whole genome shotgun (WGS) entry which is preliminary data.</text>
</comment>
<evidence type="ECO:0000259" key="9">
    <source>
        <dbReference type="Pfam" id="PF20216"/>
    </source>
</evidence>
<proteinExistence type="inferred from homology"/>
<dbReference type="PANTHER" id="PTHR43731">
    <property type="entry name" value="RHOMBOID PROTEASE"/>
    <property type="match status" value="1"/>
</dbReference>
<comment type="subcellular location">
    <subcellularLocation>
        <location evidence="1">Membrane</location>
        <topology evidence="1">Multi-pass membrane protein</topology>
    </subcellularLocation>
</comment>
<accession>A0A934R827</accession>
<feature type="transmembrane region" description="Helical" evidence="7">
    <location>
        <begin position="108"/>
        <end position="127"/>
    </location>
</feature>
<name>A0A934R827_9BACT</name>
<dbReference type="AlphaFoldDB" id="A0A934R827"/>
<dbReference type="Pfam" id="PF01694">
    <property type="entry name" value="Rhomboid"/>
    <property type="match status" value="1"/>
</dbReference>
<organism evidence="10 11">
    <name type="scientific">Haloferula rosea</name>
    <dbReference type="NCBI Taxonomy" id="490093"/>
    <lineage>
        <taxon>Bacteria</taxon>
        <taxon>Pseudomonadati</taxon>
        <taxon>Verrucomicrobiota</taxon>
        <taxon>Verrucomicrobiia</taxon>
        <taxon>Verrucomicrobiales</taxon>
        <taxon>Verrucomicrobiaceae</taxon>
        <taxon>Haloferula</taxon>
    </lineage>
</organism>
<dbReference type="InterPro" id="IPR050925">
    <property type="entry name" value="Rhomboid_protease_S54"/>
</dbReference>
<feature type="transmembrane region" description="Helical" evidence="7">
    <location>
        <begin position="172"/>
        <end position="189"/>
    </location>
</feature>
<feature type="domain" description="DUF6576" evidence="9">
    <location>
        <begin position="298"/>
        <end position="329"/>
    </location>
</feature>
<dbReference type="InterPro" id="IPR035952">
    <property type="entry name" value="Rhomboid-like_sf"/>
</dbReference>
<evidence type="ECO:0000256" key="1">
    <source>
        <dbReference type="ARBA" id="ARBA00004141"/>
    </source>
</evidence>
<dbReference type="RefSeq" id="WP_200275455.1">
    <property type="nucleotide sequence ID" value="NZ_JAENII010000001.1"/>
</dbReference>
<evidence type="ECO:0000256" key="3">
    <source>
        <dbReference type="ARBA" id="ARBA00022692"/>
    </source>
</evidence>
<keyword evidence="10" id="KW-0645">Protease</keyword>
<keyword evidence="4" id="KW-0378">Hydrolase</keyword>
<sequence length="332" mass="36431">MKACSRFLLWASIHADFPGALRDVTGRANAGAQMGFNDRDYARTMRQGPPPMPRVSKTLLIANIVIFLLDLLTRAPGQESGRLNDFGAFTIGEGLLGGHVWQFLTFQFMHHSVGHILFNSIGMYFFAPIVERAFGARRFLAYYLICGAGGAVFYSLLYFIGLMPTSSPATHLVGASAGLFGLFYAVYRLSPDVKVSLLFPPVTLSLSRLALFVAGYAVVMILGGWLFPTAPLFWNSGGEAGHLGGILAGVVLMKFPQLLSWSDGKGGKVIRPKQFRKKRVKPQSPKVRPRTSVDLATEDEVDRILDKINEKGSGSLTKSERKVLEEATKRNK</sequence>
<dbReference type="Proteomes" id="UP000658278">
    <property type="component" value="Unassembled WGS sequence"/>
</dbReference>
<dbReference type="GO" id="GO:0004252">
    <property type="term" value="F:serine-type endopeptidase activity"/>
    <property type="evidence" value="ECO:0007669"/>
    <property type="project" value="InterPro"/>
</dbReference>
<evidence type="ECO:0000313" key="11">
    <source>
        <dbReference type="Proteomes" id="UP000658278"/>
    </source>
</evidence>
<gene>
    <name evidence="10" type="ORF">JIN81_01225</name>
</gene>
<evidence type="ECO:0000259" key="8">
    <source>
        <dbReference type="Pfam" id="PF01694"/>
    </source>
</evidence>
<reference evidence="10" key="1">
    <citation type="submission" date="2021-01" db="EMBL/GenBank/DDBJ databases">
        <title>Modified the classification status of verrucomicrobia.</title>
        <authorList>
            <person name="Feng X."/>
        </authorList>
    </citation>
    <scope>NUCLEOTIDE SEQUENCE</scope>
    <source>
        <strain evidence="10">KCTC 22201</strain>
    </source>
</reference>
<comment type="similarity">
    <text evidence="2">Belongs to the peptidase S54 family.</text>
</comment>
<dbReference type="PANTHER" id="PTHR43731:SF14">
    <property type="entry name" value="PRESENILIN-ASSOCIATED RHOMBOID-LIKE PROTEIN, MITOCHONDRIAL"/>
    <property type="match status" value="1"/>
</dbReference>